<proteinExistence type="predicted"/>
<name>A0A8H3EY30_9LECA</name>
<evidence type="ECO:0000256" key="1">
    <source>
        <dbReference type="SAM" id="MobiDB-lite"/>
    </source>
</evidence>
<feature type="region of interest" description="Disordered" evidence="1">
    <location>
        <begin position="238"/>
        <end position="274"/>
    </location>
</feature>
<keyword evidence="3" id="KW-1185">Reference proteome</keyword>
<protein>
    <submittedName>
        <fullName evidence="2">Uncharacterized protein</fullName>
    </submittedName>
</protein>
<feature type="region of interest" description="Disordered" evidence="1">
    <location>
        <begin position="339"/>
        <end position="412"/>
    </location>
</feature>
<evidence type="ECO:0000313" key="2">
    <source>
        <dbReference type="EMBL" id="CAF9912422.1"/>
    </source>
</evidence>
<feature type="compositionally biased region" description="Polar residues" evidence="1">
    <location>
        <begin position="261"/>
        <end position="273"/>
    </location>
</feature>
<dbReference type="AlphaFoldDB" id="A0A8H3EY30"/>
<sequence length="412" mass="46214">MPGATKSILEYLRSDSPVVTTVHYADDDKRKETRSNTTNVGYKKPKCIRQWDDFDFDSLLAIYDGYLRGALAQKIGNLTDSSAIPHLPFCEIHDEDSFEALVIKWNQSVISHALDMTQNLSGADQADGKIYMVRGGQADRTAGICPDWAGIRRADIRPANHRTSRPSNILPGDTKVGWKWSSHSIVTGDTEDVYLVNDWLEPIKQIFTYCCKLKARYGYIITDKELVVTRIRPFSQDDLKSPVESQDSVRSFPSPKERMTPASSELSNSSRKNAASDVLRHGTLEYKAIPWSSNDSEASASETSLTINLALWWLHMMALESHEICYWYPPLAEAMRRQTSGGQHHDVKGLNLAPDVLRPTHAGTKRRKDEASEGDDGLPAHPSPRRIPMRSTRSQAKRQRTDQPVSLCIGSD</sequence>
<dbReference type="Proteomes" id="UP000664203">
    <property type="component" value="Unassembled WGS sequence"/>
</dbReference>
<dbReference type="EMBL" id="CAJPDR010000055">
    <property type="protein sequence ID" value="CAF9912422.1"/>
    <property type="molecule type" value="Genomic_DNA"/>
</dbReference>
<evidence type="ECO:0000313" key="3">
    <source>
        <dbReference type="Proteomes" id="UP000664203"/>
    </source>
</evidence>
<dbReference type="OrthoDB" id="4367324at2759"/>
<gene>
    <name evidence="2" type="ORF">ALECFALPRED_008112</name>
</gene>
<comment type="caution">
    <text evidence="2">The sequence shown here is derived from an EMBL/GenBank/DDBJ whole genome shotgun (WGS) entry which is preliminary data.</text>
</comment>
<reference evidence="2" key="1">
    <citation type="submission" date="2021-03" db="EMBL/GenBank/DDBJ databases">
        <authorList>
            <person name="Tagirdzhanova G."/>
        </authorList>
    </citation>
    <scope>NUCLEOTIDE SEQUENCE</scope>
</reference>
<organism evidence="2 3">
    <name type="scientific">Alectoria fallacina</name>
    <dbReference type="NCBI Taxonomy" id="1903189"/>
    <lineage>
        <taxon>Eukaryota</taxon>
        <taxon>Fungi</taxon>
        <taxon>Dikarya</taxon>
        <taxon>Ascomycota</taxon>
        <taxon>Pezizomycotina</taxon>
        <taxon>Lecanoromycetes</taxon>
        <taxon>OSLEUM clade</taxon>
        <taxon>Lecanoromycetidae</taxon>
        <taxon>Lecanorales</taxon>
        <taxon>Lecanorineae</taxon>
        <taxon>Parmeliaceae</taxon>
        <taxon>Alectoria</taxon>
    </lineage>
</organism>
<accession>A0A8H3EY30</accession>